<proteinExistence type="predicted"/>
<dbReference type="AlphaFoldDB" id="U9UJC7"/>
<gene>
    <name evidence="1" type="ORF">GLOINDRAFT_2004</name>
</gene>
<name>U9UJC7_RHIID</name>
<reference evidence="1" key="1">
    <citation type="submission" date="2013-07" db="EMBL/GenBank/DDBJ databases">
        <title>The genome of an arbuscular mycorrhizal fungus provides insights into the evolution of the oldest plant symbiosis.</title>
        <authorList>
            <consortium name="DOE Joint Genome Institute"/>
            <person name="Tisserant E."/>
            <person name="Malbreil M."/>
            <person name="Kuo A."/>
            <person name="Kohler A."/>
            <person name="Symeonidi A."/>
            <person name="Balestrini R."/>
            <person name="Charron P."/>
            <person name="Duensing N."/>
            <person name="Frei-dit-Frey N."/>
            <person name="Gianinazzi-Pearson V."/>
            <person name="Gilbert B."/>
            <person name="Handa Y."/>
            <person name="Hijri M."/>
            <person name="Kaul R."/>
            <person name="Kawaguchi M."/>
            <person name="Krajinski F."/>
            <person name="Lammers P."/>
            <person name="Lapierre D."/>
            <person name="Masclaux F.G."/>
            <person name="Murat C."/>
            <person name="Morin E."/>
            <person name="Ndikumana S."/>
            <person name="Pagni M."/>
            <person name="Petitpierre D."/>
            <person name="Requena N."/>
            <person name="Rosikiewicz P."/>
            <person name="Riley R."/>
            <person name="Saito K."/>
            <person name="San Clemente H."/>
            <person name="Shapiro H."/>
            <person name="van Tuinen D."/>
            <person name="Becard G."/>
            <person name="Bonfante P."/>
            <person name="Paszkowski U."/>
            <person name="Shachar-Hill Y."/>
            <person name="Young J.P."/>
            <person name="Sanders I.R."/>
            <person name="Henrissat B."/>
            <person name="Rensing S.A."/>
            <person name="Grigoriev I.V."/>
            <person name="Corradi N."/>
            <person name="Roux C."/>
            <person name="Martin F."/>
        </authorList>
    </citation>
    <scope>NUCLEOTIDE SEQUENCE</scope>
    <source>
        <strain evidence="1">DAOM 197198</strain>
    </source>
</reference>
<sequence length="158" mass="18505">MPVQLSTILYISEYREKTPGEFFIGIAIRYTRLEDPQDTSKLTKRLGRHFKETEESLESLVHYIMPVNRKSFMQRARKTVRDMVRAREHRNRINGISTVGNISNSQFVERIASNNTEFEPHIRRDSATDQSEVDASTVAAGQEIQLVFYTWKNFYIEQ</sequence>
<protein>
    <submittedName>
        <fullName evidence="1">Uncharacterized protein</fullName>
    </submittedName>
</protein>
<organism evidence="1">
    <name type="scientific">Rhizophagus irregularis (strain DAOM 181602 / DAOM 197198 / MUCL 43194)</name>
    <name type="common">Arbuscular mycorrhizal fungus</name>
    <name type="synonym">Glomus intraradices</name>
    <dbReference type="NCBI Taxonomy" id="747089"/>
    <lineage>
        <taxon>Eukaryota</taxon>
        <taxon>Fungi</taxon>
        <taxon>Fungi incertae sedis</taxon>
        <taxon>Mucoromycota</taxon>
        <taxon>Glomeromycotina</taxon>
        <taxon>Glomeromycetes</taxon>
        <taxon>Glomerales</taxon>
        <taxon>Glomeraceae</taxon>
        <taxon>Rhizophagus</taxon>
    </lineage>
</organism>
<evidence type="ECO:0000313" key="1">
    <source>
        <dbReference type="EMBL" id="ESA20494.1"/>
    </source>
</evidence>
<dbReference type="HOGENOM" id="CLU_1670295_0_0_1"/>
<dbReference type="VEuPathDB" id="FungiDB:RhiirFUN_010763"/>
<dbReference type="EMBL" id="KI277275">
    <property type="protein sequence ID" value="ESA20494.1"/>
    <property type="molecule type" value="Genomic_DNA"/>
</dbReference>
<accession>U9UJC7</accession>